<keyword evidence="6" id="KW-0677">Repeat</keyword>
<dbReference type="GO" id="GO:0009403">
    <property type="term" value="P:toxin biosynthetic process"/>
    <property type="evidence" value="ECO:0007669"/>
    <property type="project" value="UniProtKB-ARBA"/>
</dbReference>
<feature type="domain" description="PKS/mFAS DH" evidence="13">
    <location>
        <begin position="951"/>
        <end position="1264"/>
    </location>
</feature>
<dbReference type="InterPro" id="IPR001227">
    <property type="entry name" value="Ac_transferase_dom_sf"/>
</dbReference>
<protein>
    <recommendedName>
        <fullName evidence="16">Polyketide synthase</fullName>
    </recommendedName>
</protein>
<evidence type="ECO:0000313" key="15">
    <source>
        <dbReference type="Proteomes" id="UP001321749"/>
    </source>
</evidence>
<dbReference type="Gene3D" id="3.30.559.10">
    <property type="entry name" value="Chloramphenicol acetyltransferase-like domain"/>
    <property type="match status" value="1"/>
</dbReference>
<dbReference type="InterPro" id="IPR050091">
    <property type="entry name" value="PKS_NRPS_Biosynth_Enz"/>
</dbReference>
<dbReference type="PANTHER" id="PTHR43775">
    <property type="entry name" value="FATTY ACID SYNTHASE"/>
    <property type="match status" value="1"/>
</dbReference>
<dbReference type="PROSITE" id="PS50075">
    <property type="entry name" value="CARRIER"/>
    <property type="match status" value="2"/>
</dbReference>
<dbReference type="Pfam" id="PF07993">
    <property type="entry name" value="NAD_binding_4"/>
    <property type="match status" value="1"/>
</dbReference>
<name>A0AAV9HVQ9_9PEZI</name>
<dbReference type="InterPro" id="IPR013217">
    <property type="entry name" value="Methyltransf_12"/>
</dbReference>
<evidence type="ECO:0000259" key="12">
    <source>
        <dbReference type="PROSITE" id="PS52004"/>
    </source>
</evidence>
<dbReference type="InterPro" id="IPR009081">
    <property type="entry name" value="PP-bd_ACP"/>
</dbReference>
<dbReference type="Pfam" id="PF00668">
    <property type="entry name" value="Condensation"/>
    <property type="match status" value="1"/>
</dbReference>
<proteinExistence type="predicted"/>
<dbReference type="SUPFAM" id="SSF52777">
    <property type="entry name" value="CoA-dependent acyltransferases"/>
    <property type="match status" value="2"/>
</dbReference>
<keyword evidence="15" id="KW-1185">Reference proteome</keyword>
<sequence length="4022" mass="440351">EPIAIIGTACRFPGSLNNPSKLWEFLRSPKDLLSKIPSDRFNADAFFHPDGAHHGTSNVTHSYFLQDDPRLFDAAFFNMKPVEAHSVDPQHRLLLEVVYESLEAAGQPVESLAGSQTGVYVGLMCGDFSEHLQRDLDSIPAYMATGTARSLISNRISYFFDWHGPSMTIDTACSSSLFAVHEAVQLLRANSDTTVAIAAGSNLIFGPELYVGESKLKMLSPTGRSRMWDVDADGYARGEGVAAVVLKRLSDAIRDGDHIESVIRESGINSDGRTKGLTMPNELAQADLIARTYQKAGLDPRNESERCQFFEAHGTGTEAGDCREAEGISRAFFGYGGNDYESSSQRQASHLYVGSVKTVIGHTEGTAGLAGLLKASLAIQHGAIPPNMLFNKLSPKVEPFYNGLEIATAAKPWPEVVAGRRRASVNSFGFGGANAHVILENHVAPAPPNVSTNLEHAVSFTPFVFSAGSESALRGILEQFALALPDQLKSTDPRDLSYTLHSRRSALGVRTTFPAGSMQNLVTKINTYLHEADSTSARPNPAVPRILGVFTGQGAQWATMGKSLIQTSPFVRKRIADLQDALSALPESDRPTWSLTEELLADAESSRLGEARLSQPLCTAVQIVLVDVLRAAGVEFGAVVGHSSGEIAAAYAAGIINAEEAVKIAYYRGLCTEEYISRAGAMLAVGTSFEDATEICNLNAFAGRLCVAACNSPSSVTLSGDADAVQEAKELFDDEKKFARLLKVNKAYHSHHMEECSSQYLEALLGCDIRPQEPRSGCKWYSSVHQGKQVGTEATDLTALKAEYWKDNMLRPVLFSQALEAAVNGNAESPFNMVVEVGPHPALKGPTLENLAVFNETLKDQPAPTPYTGTLQRGSDDVGALSSTLGFLWSRFSKPVVDFSSYDSLLTGGESKTLTRRLVPNLPSYKWDHDRVFWHESRLSRAMRNRKLAFHPLLGRRLADGVAEELRWRNMIKPTELPWIRGHQLQGQMVYPAAAYLSTAIESCTALSDGATIKYIEIQDFVIGKALVFDTNSDQNGVETLFTLSDVSKRADKKRIEATFKFHASTNPDSDSLSCLATGRILVRVVSGDDADDVDVSEKQSRAPEPADTAEVGEDSFYSSLEKLGYEYTQEFRALSGLKRKIDYGSAYVRVPGFEHDVDAVLVHPAVLDCALQAIFLAYWWPNDGSLDQLHVPTHVASIRINSLLCAQDLSPGAQLPLESFLTENPLTTNIIGGDVDVYGRDERTSLIRIEGVRVAPLAKRTEQADRQLFREHVWGPMVPDGALAQNNRATAQDFELAMDLERVSIYFMKKLDQDIPPTERQGLEWHHEALFDFVTHVLSQTAAGRQRFGKPEWLRDTWDQILPIIEKYPNSIEIKLNRTVGENLAASVRGETQILQHMFKDDLLNSYYTQAMGLRETTLFLGGIVAQLAHRYPNMDILEIGAGTGGATKAIFAEIGRTFGSYTFTDISTGFMEKAQEVFAATADKMVFKALDIEKDVVEQGYAEHSFDLIVASLVLHATKSLEKTMQETRRLLKPGGYLVLLEITDNDVLRVGFAMSGLPGWWLGREDGRKYSPCVGSAKWHEVFLKTGFSGIDTITPEVDTLARPVSVIVTQAVDQRVNLIREPLMYPEASNAAAADKGDLVIIGGQGLSTVVLIDNILRLTRGFGFNITRVPSPEHIQPTTIPPTALVLNVSELDKPIFQDLTRETMKGLQALIDYQRTILWVTQGCRVEQPHANMSVGLGRTLVLEAPEVRLQFLDLDFDRKQDAELVADTLLRLRFTRDHEASIRQGQMLYSLEQEVAQEGERVLIPRLLPIQQANDRYNASKRTITQTRSPKDSPLALIKSDQGFLINEMEDHSLAGGEVLIHVSRCTLVPVVEKLYGVLGQLDGTENWVLGLSYENGSRVPVRKDHMLQIDLDCTTADAQESLLASLVIEAQCDQVLLSAASGSTVILNEPSSGFGRRLAERAAQKDPKIVFTVPVGHDTNRELGDLPIGFSVVPLSPLAPKRAVRSAIPSNPSTFVDCSNNIVVTGGLGSLVAACIPDSCQRTNLRDLMLRHYPRPTAEFGFLGTLQRAAEHNNIAAGFRTLSPTAVTAASLTELLHASDTVIVDWKSESKIPVKLQSVDALIKFDGSKTYVLFGLTSDLGRSLVDWMGSHGARTVVLTSRRPDIDPRWLAQCRSRGVRVEVFANDITDQSAVEKLVGEIRRNFPPIAGIMHGAMVLQDTPFASMPFETMERVLRPKVLGTIHLDRLFQDDTLDFFVFFSSLASASGNRGQSNYSASNMYMTAKTLERRRKGLAASVLHIGAVMGVGYVMREASDIVFPAIRRAGFQWMDERAFHQSIAEAILAGRPGSSRNPEIVTGLRVINVDEEEPAPWTENPRFAHCLVRGGNANADGKNRRGPGAKVAVKSRLLEITTPEEVREVITDAFLQKLQVMLQIQLDGDADRTNILSATAEDTGIDSLVAVEIRAWFQKEMDVDLPVLKILGGATVIDLINFAHEKLPATLTPRLGSSSSSSSNLPASVDVTTAVKAPPTPVISSTGTVSATIDSRSSSAEETQKSVTSGDSTPSFASATERTTLTQDDIHEVEAKIADSCREEYEIEKQVPMSLGQSRFWFLRQYIEDQTTFNVTFSVRLRGPLDVARFKRAIEALGDRHEALRTAFLHQQPGDSVPMQAILKKSLLRVEESQIRDESEASEAFETMKNHVFDIQRGESMRLQLLHLGPLERVLVMGYHHINMDGASLEVFMDDLGKLYDGRPLTPNPYQYSSFSAQQHLDMQAGNMSSELAYWKTQLADMPAALPLLPFSAKSTRTAIHRYDHNRVDRRLDDAMTKRVREVCRRNKISLFHFYLGVFQVTLSRLLDTTDLCIGMADANRFEGDLSTSMGMYLNLLPLRFRLSGNQRFQDILKDTRRIAYGAMAHSRVPFDLILDNLKVPRSTLHSPLFQAFINYRGGVAEKRSFGGVDGEGEEYHFGRAAYDITLDIMDNPNSNPLIMFVVQKQLYSSEDADLVADEYLRLLDFFSRDLSSSIDTAPAFNERSVEEAIKLGTGEMVESAWPDTIIHRIDQIVRSQPEAIAIKDPLGGGETWTYRQVGDRTASIAKTLMNSGIGPGARVALLQEPGLGWVCSALAVMRIGAAFASLDASTPSPRLSTIIEALQPAAVLVDDTTSSQLTGDWPSSGSNITNVSQIVDSVAVEVPIEAQAKGTAIVMFTSGTTGTPKGVLISHEGVVNWYLDHQIEAPDVILQHSALGFDLGIYQNLTALVYGATLVIAPRSIRGDPVAITSLIVDQGVTWTGATPSEYLGWIQYGFSKLTRCTTWRYAMAVGEHFPPKLLQDFQKLQLPGLRLWNSYGPSEVTFGSNITELALIQGKPGANVDQRICVGSVMANRAVYILNDSTKPVPLGMPGEVVIGGAGVSRGYLNNAALTEEKFVPNPFATDRFKSRGWTTMYKTGDRGRLNRNGDLEIFGRIDGDSQIKLRGIRIELQDIEQAVIQASNGNLSGVCVTPRGELEAITLVAHAVFRPGCSVEEKDRAAFLQRLANSLPLPQYMRPAAIVAIDSIPLTANGKLDRRAVQKLPVQVTSTDEEGVSTEGAQLSDQESRVSKIWHQVLPPDVVTLHKIESSTDFFNVGGNSMLIIKLQDMIKQDFGVTLPVIRLFENSTLGAMAAIIHDAAIAASDDTINWEDEISLTKDMVDTAPQAKFGAKSSAGGKTVILTGATGFLGREILSLLIASPHVSGIHCIAVRDPSKLAESVSSSPKVIVHQGDLLSLDDSSSALDEIFSSSHAIIHCGADVSFLKTYATLRKPNVTATKELARLALKHGVDFHYISTAATGQESLAAYPPPPNWPDGYVASKWASEAFLERAAVRLGLKVWIHRPTSVTGVGAGETDLVSSMIRFAKKMRAVPTSGRWKGALDFVRIETVGAGVVDCVAAGSANDPEATKATTFVHHCGDVVIPIEGLREHLESEDGHAYREIELGEWVEMAVAEGMNVLVAAYLAAIDEMDLEIMFQSYVKG</sequence>
<dbReference type="InterPro" id="IPR049551">
    <property type="entry name" value="PKS_DH_C"/>
</dbReference>
<dbReference type="InterPro" id="IPR006162">
    <property type="entry name" value="Ppantetheine_attach_site"/>
</dbReference>
<dbReference type="SMART" id="SM00827">
    <property type="entry name" value="PKS_AT"/>
    <property type="match status" value="1"/>
</dbReference>
<evidence type="ECO:0000259" key="11">
    <source>
        <dbReference type="PROSITE" id="PS50075"/>
    </source>
</evidence>
<dbReference type="SMART" id="SM00822">
    <property type="entry name" value="PKS_KR"/>
    <property type="match status" value="1"/>
</dbReference>
<feature type="active site" description="Proton donor; for dehydratase activity" evidence="9">
    <location>
        <position position="1169"/>
    </location>
</feature>
<dbReference type="GO" id="GO:0031177">
    <property type="term" value="F:phosphopantetheine binding"/>
    <property type="evidence" value="ECO:0007669"/>
    <property type="project" value="InterPro"/>
</dbReference>
<accession>A0AAV9HVQ9</accession>
<keyword evidence="7" id="KW-0560">Oxidoreductase</keyword>
<dbReference type="Pfam" id="PF21089">
    <property type="entry name" value="PKS_DH_N"/>
    <property type="match status" value="1"/>
</dbReference>
<evidence type="ECO:0000256" key="9">
    <source>
        <dbReference type="PROSITE-ProRule" id="PRU01363"/>
    </source>
</evidence>
<dbReference type="PANTHER" id="PTHR43775:SF20">
    <property type="entry name" value="HYBRID PKS-NRPS SYNTHETASE APDA"/>
    <property type="match status" value="1"/>
</dbReference>
<dbReference type="InterPro" id="IPR016035">
    <property type="entry name" value="Acyl_Trfase/lysoPLipase"/>
</dbReference>
<dbReference type="GO" id="GO:0004312">
    <property type="term" value="F:fatty acid synthase activity"/>
    <property type="evidence" value="ECO:0007669"/>
    <property type="project" value="TreeGrafter"/>
</dbReference>
<dbReference type="InterPro" id="IPR029063">
    <property type="entry name" value="SAM-dependent_MTases_sf"/>
</dbReference>
<dbReference type="Proteomes" id="UP001321749">
    <property type="component" value="Unassembled WGS sequence"/>
</dbReference>
<dbReference type="GO" id="GO:0004315">
    <property type="term" value="F:3-oxoacyl-[acyl-carrier-protein] synthase activity"/>
    <property type="evidence" value="ECO:0007669"/>
    <property type="project" value="InterPro"/>
</dbReference>
<dbReference type="InterPro" id="IPR020806">
    <property type="entry name" value="PKS_PP-bd"/>
</dbReference>
<feature type="domain" description="Carrier" evidence="11">
    <location>
        <begin position="2431"/>
        <end position="2506"/>
    </location>
</feature>
<keyword evidence="8" id="KW-0511">Multifunctional enzyme</keyword>
<evidence type="ECO:0000259" key="13">
    <source>
        <dbReference type="PROSITE" id="PS52019"/>
    </source>
</evidence>
<dbReference type="InterPro" id="IPR036291">
    <property type="entry name" value="NAD(P)-bd_dom_sf"/>
</dbReference>
<comment type="caution">
    <text evidence="14">The sequence shown here is derived from an EMBL/GenBank/DDBJ whole genome shotgun (WGS) entry which is preliminary data.</text>
</comment>
<dbReference type="InterPro" id="IPR057326">
    <property type="entry name" value="KR_dom"/>
</dbReference>
<dbReference type="SUPFAM" id="SSF52151">
    <property type="entry name" value="FabD/lysophospholipase-like"/>
    <property type="match status" value="1"/>
</dbReference>
<evidence type="ECO:0000256" key="10">
    <source>
        <dbReference type="SAM" id="MobiDB-lite"/>
    </source>
</evidence>
<evidence type="ECO:0000256" key="2">
    <source>
        <dbReference type="ARBA" id="ARBA00022553"/>
    </source>
</evidence>
<dbReference type="InterPro" id="IPR016036">
    <property type="entry name" value="Malonyl_transacylase_ACP-bd"/>
</dbReference>
<dbReference type="PROSITE" id="PS52019">
    <property type="entry name" value="PKS_MFAS_DH"/>
    <property type="match status" value="1"/>
</dbReference>
<dbReference type="SMART" id="SM00826">
    <property type="entry name" value="PKS_DH"/>
    <property type="match status" value="1"/>
</dbReference>
<dbReference type="Gene3D" id="1.10.1200.10">
    <property type="entry name" value="ACP-like"/>
    <property type="match status" value="2"/>
</dbReference>
<dbReference type="SUPFAM" id="SSF51735">
    <property type="entry name" value="NAD(P)-binding Rossmann-fold domains"/>
    <property type="match status" value="2"/>
</dbReference>
<dbReference type="SMART" id="SM00825">
    <property type="entry name" value="PKS_KS"/>
    <property type="match status" value="1"/>
</dbReference>
<dbReference type="GO" id="GO:0032259">
    <property type="term" value="P:methylation"/>
    <property type="evidence" value="ECO:0007669"/>
    <property type="project" value="UniProtKB-KW"/>
</dbReference>
<dbReference type="InterPro" id="IPR045851">
    <property type="entry name" value="AMP-bd_C_sf"/>
</dbReference>
<dbReference type="InterPro" id="IPR023213">
    <property type="entry name" value="CAT-like_dom_sf"/>
</dbReference>
<dbReference type="InterPro" id="IPR020841">
    <property type="entry name" value="PKS_Beta-ketoAc_synthase_dom"/>
</dbReference>
<dbReference type="Pfam" id="PF00501">
    <property type="entry name" value="AMP-binding"/>
    <property type="match status" value="1"/>
</dbReference>
<dbReference type="Pfam" id="PF08242">
    <property type="entry name" value="Methyltransf_12"/>
    <property type="match status" value="1"/>
</dbReference>
<dbReference type="InterPro" id="IPR042104">
    <property type="entry name" value="PKS_dehydratase_sf"/>
</dbReference>
<keyword evidence="5" id="KW-0808">Transferase</keyword>
<dbReference type="SUPFAM" id="SSF56801">
    <property type="entry name" value="Acetyl-CoA synthetase-like"/>
    <property type="match status" value="1"/>
</dbReference>
<evidence type="ECO:0000256" key="5">
    <source>
        <dbReference type="ARBA" id="ARBA00022679"/>
    </source>
</evidence>
<feature type="domain" description="Carrier" evidence="11">
    <location>
        <begin position="3599"/>
        <end position="3679"/>
    </location>
</feature>
<evidence type="ECO:0000256" key="3">
    <source>
        <dbReference type="ARBA" id="ARBA00022598"/>
    </source>
</evidence>
<dbReference type="GO" id="GO:0006633">
    <property type="term" value="P:fatty acid biosynthetic process"/>
    <property type="evidence" value="ECO:0007669"/>
    <property type="project" value="InterPro"/>
</dbReference>
<dbReference type="Pfam" id="PF00550">
    <property type="entry name" value="PP-binding"/>
    <property type="match status" value="1"/>
</dbReference>
<dbReference type="SUPFAM" id="SSF53335">
    <property type="entry name" value="S-adenosyl-L-methionine-dependent methyltransferases"/>
    <property type="match status" value="1"/>
</dbReference>
<dbReference type="Gene3D" id="3.40.47.10">
    <property type="match status" value="1"/>
</dbReference>
<feature type="region of interest" description="Disordered" evidence="10">
    <location>
        <begin position="2539"/>
        <end position="2589"/>
    </location>
</feature>
<evidence type="ECO:0000256" key="6">
    <source>
        <dbReference type="ARBA" id="ARBA00022737"/>
    </source>
</evidence>
<dbReference type="CDD" id="cd02440">
    <property type="entry name" value="AdoMet_MTases"/>
    <property type="match status" value="1"/>
</dbReference>
<keyword evidence="2" id="KW-0597">Phosphoprotein</keyword>
<dbReference type="Gene3D" id="3.10.129.110">
    <property type="entry name" value="Polyketide synthase dehydratase"/>
    <property type="match status" value="1"/>
</dbReference>
<dbReference type="InterPro" id="IPR032821">
    <property type="entry name" value="PKS_assoc"/>
</dbReference>
<dbReference type="Pfam" id="PF00698">
    <property type="entry name" value="Acyl_transf_1"/>
    <property type="match status" value="1"/>
</dbReference>
<dbReference type="Pfam" id="PF00109">
    <property type="entry name" value="ketoacyl-synt"/>
    <property type="match status" value="1"/>
</dbReference>
<dbReference type="InterPro" id="IPR018201">
    <property type="entry name" value="Ketoacyl_synth_AS"/>
</dbReference>
<dbReference type="EMBL" id="MU864958">
    <property type="protein sequence ID" value="KAK4463582.1"/>
    <property type="molecule type" value="Genomic_DNA"/>
</dbReference>
<evidence type="ECO:0008006" key="16">
    <source>
        <dbReference type="Google" id="ProtNLM"/>
    </source>
</evidence>
<dbReference type="InterPro" id="IPR014030">
    <property type="entry name" value="Ketoacyl_synth_N"/>
</dbReference>
<dbReference type="GO" id="GO:0008168">
    <property type="term" value="F:methyltransferase activity"/>
    <property type="evidence" value="ECO:0007669"/>
    <property type="project" value="UniProtKB-KW"/>
</dbReference>
<feature type="active site" description="Proton acceptor; for dehydratase activity" evidence="9">
    <location>
        <position position="983"/>
    </location>
</feature>
<dbReference type="InterPro" id="IPR000873">
    <property type="entry name" value="AMP-dep_synth/lig_dom"/>
</dbReference>
<dbReference type="PROSITE" id="PS00012">
    <property type="entry name" value="PHOSPHOPANTETHEINE"/>
    <property type="match status" value="1"/>
</dbReference>
<feature type="compositionally biased region" description="Polar residues" evidence="10">
    <location>
        <begin position="2541"/>
        <end position="2586"/>
    </location>
</feature>
<keyword evidence="4" id="KW-0489">Methyltransferase</keyword>
<dbReference type="Gene3D" id="3.40.50.150">
    <property type="entry name" value="Vaccinia Virus protein VP39"/>
    <property type="match status" value="1"/>
</dbReference>
<dbReference type="InterPro" id="IPR014031">
    <property type="entry name" value="Ketoacyl_synth_C"/>
</dbReference>
<feature type="region of interest" description="N-terminal hotdog fold" evidence="9">
    <location>
        <begin position="951"/>
        <end position="1088"/>
    </location>
</feature>
<dbReference type="Pfam" id="PF16197">
    <property type="entry name" value="KAsynt_C_assoc"/>
    <property type="match status" value="1"/>
</dbReference>
<dbReference type="SUPFAM" id="SSF53901">
    <property type="entry name" value="Thiolase-like"/>
    <property type="match status" value="1"/>
</dbReference>
<dbReference type="SUPFAM" id="SSF55048">
    <property type="entry name" value="Probable ACP-binding domain of malonyl-CoA ACP transacylase"/>
    <property type="match status" value="1"/>
</dbReference>
<evidence type="ECO:0000256" key="8">
    <source>
        <dbReference type="ARBA" id="ARBA00023268"/>
    </source>
</evidence>
<dbReference type="InterPro" id="IPR042099">
    <property type="entry name" value="ANL_N_sf"/>
</dbReference>
<evidence type="ECO:0000256" key="7">
    <source>
        <dbReference type="ARBA" id="ARBA00023002"/>
    </source>
</evidence>
<dbReference type="InterPro" id="IPR049900">
    <property type="entry name" value="PKS_mFAS_DH"/>
</dbReference>
<dbReference type="CDD" id="cd19532">
    <property type="entry name" value="C_PKS-NRPS"/>
    <property type="match status" value="1"/>
</dbReference>
<feature type="region of interest" description="C-terminal hotdog fold" evidence="9">
    <location>
        <begin position="1109"/>
        <end position="1264"/>
    </location>
</feature>
<dbReference type="InterPro" id="IPR016039">
    <property type="entry name" value="Thiolase-like"/>
</dbReference>
<dbReference type="GO" id="GO:0016874">
    <property type="term" value="F:ligase activity"/>
    <property type="evidence" value="ECO:0007669"/>
    <property type="project" value="UniProtKB-KW"/>
</dbReference>
<dbReference type="Pfam" id="PF02801">
    <property type="entry name" value="Ketoacyl-synt_C"/>
    <property type="match status" value="1"/>
</dbReference>
<dbReference type="PROSITE" id="PS00606">
    <property type="entry name" value="KS3_1"/>
    <property type="match status" value="1"/>
</dbReference>
<dbReference type="Pfam" id="PF08659">
    <property type="entry name" value="KR"/>
    <property type="match status" value="1"/>
</dbReference>
<evidence type="ECO:0000256" key="4">
    <source>
        <dbReference type="ARBA" id="ARBA00022603"/>
    </source>
</evidence>
<feature type="domain" description="Ketosynthase family 3 (KS3)" evidence="12">
    <location>
        <begin position="1"/>
        <end position="441"/>
    </location>
</feature>
<dbReference type="InterPro" id="IPR036736">
    <property type="entry name" value="ACP-like_sf"/>
</dbReference>
<dbReference type="Gene3D" id="3.30.559.30">
    <property type="entry name" value="Nonribosomal peptide synthetase, condensation domain"/>
    <property type="match status" value="1"/>
</dbReference>
<reference evidence="14" key="2">
    <citation type="submission" date="2023-06" db="EMBL/GenBank/DDBJ databases">
        <authorList>
            <consortium name="Lawrence Berkeley National Laboratory"/>
            <person name="Mondo S.J."/>
            <person name="Hensen N."/>
            <person name="Bonometti L."/>
            <person name="Westerberg I."/>
            <person name="Brannstrom I.O."/>
            <person name="Guillou S."/>
            <person name="Cros-Aarteil S."/>
            <person name="Calhoun S."/>
            <person name="Haridas S."/>
            <person name="Kuo A."/>
            <person name="Pangilinan J."/>
            <person name="Riley R."/>
            <person name="Labutti K."/>
            <person name="Andreopoulos B."/>
            <person name="Lipzen A."/>
            <person name="Chen C."/>
            <person name="Yanf M."/>
            <person name="Daum C."/>
            <person name="Ng V."/>
            <person name="Clum A."/>
            <person name="Steindorff A."/>
            <person name="Ohm R."/>
            <person name="Martin F."/>
            <person name="Silar P."/>
            <person name="Natvig D."/>
            <person name="Lalanne C."/>
            <person name="Gautier V."/>
            <person name="Ament-Velasquez S.L."/>
            <person name="Kruys A."/>
            <person name="Hutchinson M.I."/>
            <person name="Powell A.J."/>
            <person name="Barry K."/>
            <person name="Miller A.N."/>
            <person name="Grigoriev I.V."/>
            <person name="Debuchy R."/>
            <person name="Gladieux P."/>
            <person name="Thoren M.H."/>
            <person name="Johannesson H."/>
        </authorList>
    </citation>
    <scope>NUCLEOTIDE SEQUENCE</scope>
    <source>
        <strain evidence="14">PSN324</strain>
    </source>
</reference>
<dbReference type="Pfam" id="PF14765">
    <property type="entry name" value="PS-DH"/>
    <property type="match status" value="1"/>
</dbReference>
<dbReference type="Gene3D" id="3.40.366.10">
    <property type="entry name" value="Malonyl-Coenzyme A Acyl Carrier Protein, domain 2"/>
    <property type="match status" value="1"/>
</dbReference>
<dbReference type="InterPro" id="IPR049552">
    <property type="entry name" value="PKS_DH_N"/>
</dbReference>
<keyword evidence="3" id="KW-0436">Ligase</keyword>
<reference evidence="14" key="1">
    <citation type="journal article" date="2023" name="Mol. Phylogenet. Evol.">
        <title>Genome-scale phylogeny and comparative genomics of the fungal order Sordariales.</title>
        <authorList>
            <person name="Hensen N."/>
            <person name="Bonometti L."/>
            <person name="Westerberg I."/>
            <person name="Brannstrom I.O."/>
            <person name="Guillou S."/>
            <person name="Cros-Aarteil S."/>
            <person name="Calhoun S."/>
            <person name="Haridas S."/>
            <person name="Kuo A."/>
            <person name="Mondo S."/>
            <person name="Pangilinan J."/>
            <person name="Riley R."/>
            <person name="LaButti K."/>
            <person name="Andreopoulos B."/>
            <person name="Lipzen A."/>
            <person name="Chen C."/>
            <person name="Yan M."/>
            <person name="Daum C."/>
            <person name="Ng V."/>
            <person name="Clum A."/>
            <person name="Steindorff A."/>
            <person name="Ohm R.A."/>
            <person name="Martin F."/>
            <person name="Silar P."/>
            <person name="Natvig D.O."/>
            <person name="Lalanne C."/>
            <person name="Gautier V."/>
            <person name="Ament-Velasquez S.L."/>
            <person name="Kruys A."/>
            <person name="Hutchinson M.I."/>
            <person name="Powell A.J."/>
            <person name="Barry K."/>
            <person name="Miller A.N."/>
            <person name="Grigoriev I.V."/>
            <person name="Debuchy R."/>
            <person name="Gladieux P."/>
            <person name="Hiltunen Thoren M."/>
            <person name="Johannesson H."/>
        </authorList>
    </citation>
    <scope>NUCLEOTIDE SEQUENCE</scope>
    <source>
        <strain evidence="14">PSN324</strain>
    </source>
</reference>
<dbReference type="InterPro" id="IPR001242">
    <property type="entry name" value="Condensation_dom"/>
</dbReference>
<gene>
    <name evidence="14" type="ORF">QBC42DRAFT_324141</name>
</gene>
<dbReference type="GO" id="GO:0016491">
    <property type="term" value="F:oxidoreductase activity"/>
    <property type="evidence" value="ECO:0007669"/>
    <property type="project" value="UniProtKB-KW"/>
</dbReference>
<dbReference type="InterPro" id="IPR013968">
    <property type="entry name" value="PKS_KR"/>
</dbReference>
<dbReference type="PROSITE" id="PS00455">
    <property type="entry name" value="AMP_BINDING"/>
    <property type="match status" value="1"/>
</dbReference>
<evidence type="ECO:0000256" key="1">
    <source>
        <dbReference type="ARBA" id="ARBA00022450"/>
    </source>
</evidence>
<dbReference type="Gene3D" id="3.40.50.720">
    <property type="entry name" value="NAD(P)-binding Rossmann-like Domain"/>
    <property type="match status" value="3"/>
</dbReference>
<dbReference type="InterPro" id="IPR020807">
    <property type="entry name" value="PKS_DH"/>
</dbReference>
<dbReference type="InterPro" id="IPR020845">
    <property type="entry name" value="AMP-binding_CS"/>
</dbReference>
<dbReference type="SMART" id="SM00823">
    <property type="entry name" value="PKS_PP"/>
    <property type="match status" value="2"/>
</dbReference>
<dbReference type="CDD" id="cd05930">
    <property type="entry name" value="A_NRPS"/>
    <property type="match status" value="1"/>
</dbReference>
<dbReference type="FunFam" id="3.40.47.10:FF:000019">
    <property type="entry name" value="Polyketide synthase type I"/>
    <property type="match status" value="1"/>
</dbReference>
<dbReference type="CDD" id="cd00833">
    <property type="entry name" value="PKS"/>
    <property type="match status" value="1"/>
</dbReference>
<keyword evidence="1" id="KW-0596">Phosphopantetheine</keyword>
<dbReference type="SUPFAM" id="SSF47336">
    <property type="entry name" value="ACP-like"/>
    <property type="match status" value="2"/>
</dbReference>
<feature type="non-terminal residue" evidence="14">
    <location>
        <position position="1"/>
    </location>
</feature>
<dbReference type="Gene3D" id="3.30.300.30">
    <property type="match status" value="1"/>
</dbReference>
<dbReference type="InterPro" id="IPR013120">
    <property type="entry name" value="FAR_NAD-bd"/>
</dbReference>
<dbReference type="InterPro" id="IPR014043">
    <property type="entry name" value="Acyl_transferase_dom"/>
</dbReference>
<dbReference type="PROSITE" id="PS52004">
    <property type="entry name" value="KS3_2"/>
    <property type="match status" value="1"/>
</dbReference>
<dbReference type="Gene3D" id="3.40.50.12780">
    <property type="entry name" value="N-terminal domain of ligase-like"/>
    <property type="match status" value="1"/>
</dbReference>
<evidence type="ECO:0000313" key="14">
    <source>
        <dbReference type="EMBL" id="KAK4463582.1"/>
    </source>
</evidence>
<organism evidence="14 15">
    <name type="scientific">Cladorrhinum samala</name>
    <dbReference type="NCBI Taxonomy" id="585594"/>
    <lineage>
        <taxon>Eukaryota</taxon>
        <taxon>Fungi</taxon>
        <taxon>Dikarya</taxon>
        <taxon>Ascomycota</taxon>
        <taxon>Pezizomycotina</taxon>
        <taxon>Sordariomycetes</taxon>
        <taxon>Sordariomycetidae</taxon>
        <taxon>Sordariales</taxon>
        <taxon>Podosporaceae</taxon>
        <taxon>Cladorrhinum</taxon>
    </lineage>
</organism>